<protein>
    <submittedName>
        <fullName evidence="2">Uncharacterized protein</fullName>
    </submittedName>
</protein>
<feature type="region of interest" description="Disordered" evidence="1">
    <location>
        <begin position="1"/>
        <end position="42"/>
    </location>
</feature>
<feature type="compositionally biased region" description="Basic and acidic residues" evidence="1">
    <location>
        <begin position="31"/>
        <end position="42"/>
    </location>
</feature>
<feature type="region of interest" description="Disordered" evidence="1">
    <location>
        <begin position="87"/>
        <end position="160"/>
    </location>
</feature>
<proteinExistence type="predicted"/>
<evidence type="ECO:0000313" key="2">
    <source>
        <dbReference type="EMBL" id="CAF3551637.1"/>
    </source>
</evidence>
<feature type="compositionally biased region" description="Polar residues" evidence="1">
    <location>
        <begin position="96"/>
        <end position="130"/>
    </location>
</feature>
<dbReference type="Proteomes" id="UP000663872">
    <property type="component" value="Unassembled WGS sequence"/>
</dbReference>
<sequence>MQMDQTSQNLLKEKSTRPSSHIRPFPFSKVSNDRSNEEDLEELPRLCRTRSVSTTISFNNDIQLKLNSSRRRKSYSNTDFINHSNNIQINQSNNSDKNLASNFEQKSTSSKIKSPLTNLVTSPSKQSLTNHFRRTLSRSNRGSPTSRRLIHSIVSSSSSQ</sequence>
<evidence type="ECO:0000256" key="1">
    <source>
        <dbReference type="SAM" id="MobiDB-lite"/>
    </source>
</evidence>
<accession>A0A818K2T7</accession>
<dbReference type="AlphaFoldDB" id="A0A818K2T7"/>
<feature type="compositionally biased region" description="Low complexity" evidence="1">
    <location>
        <begin position="151"/>
        <end position="160"/>
    </location>
</feature>
<name>A0A818K2T7_9BILA</name>
<feature type="compositionally biased region" description="Polar residues" evidence="1">
    <location>
        <begin position="1"/>
        <end position="10"/>
    </location>
</feature>
<evidence type="ECO:0000313" key="3">
    <source>
        <dbReference type="Proteomes" id="UP000663872"/>
    </source>
</evidence>
<reference evidence="2" key="1">
    <citation type="submission" date="2021-02" db="EMBL/GenBank/DDBJ databases">
        <authorList>
            <person name="Nowell W R."/>
        </authorList>
    </citation>
    <scope>NUCLEOTIDE SEQUENCE</scope>
</reference>
<organism evidence="2 3">
    <name type="scientific">Rotaria socialis</name>
    <dbReference type="NCBI Taxonomy" id="392032"/>
    <lineage>
        <taxon>Eukaryota</taxon>
        <taxon>Metazoa</taxon>
        <taxon>Spiralia</taxon>
        <taxon>Gnathifera</taxon>
        <taxon>Rotifera</taxon>
        <taxon>Eurotatoria</taxon>
        <taxon>Bdelloidea</taxon>
        <taxon>Philodinida</taxon>
        <taxon>Philodinidae</taxon>
        <taxon>Rotaria</taxon>
    </lineage>
</organism>
<dbReference type="EMBL" id="CAJNYT010003334">
    <property type="protein sequence ID" value="CAF3551637.1"/>
    <property type="molecule type" value="Genomic_DNA"/>
</dbReference>
<comment type="caution">
    <text evidence="2">The sequence shown here is derived from an EMBL/GenBank/DDBJ whole genome shotgun (WGS) entry which is preliminary data.</text>
</comment>
<gene>
    <name evidence="2" type="ORF">GRG538_LOCUS20269</name>
</gene>